<evidence type="ECO:0000256" key="5">
    <source>
        <dbReference type="ARBA" id="ARBA00023136"/>
    </source>
</evidence>
<keyword evidence="2" id="KW-1003">Cell membrane</keyword>
<proteinExistence type="predicted"/>
<dbReference type="Proteomes" id="UP001168528">
    <property type="component" value="Unassembled WGS sequence"/>
</dbReference>
<protein>
    <submittedName>
        <fullName evidence="8">RDD family protein</fullName>
    </submittedName>
</protein>
<gene>
    <name evidence="8" type="ORF">Q0590_00485</name>
</gene>
<name>A0ABT8R238_9BACT</name>
<reference evidence="8" key="1">
    <citation type="submission" date="2023-07" db="EMBL/GenBank/DDBJ databases">
        <title>The genome sequence of Rhodocytophaga aerolata KACC 12507.</title>
        <authorList>
            <person name="Zhang X."/>
        </authorList>
    </citation>
    <scope>NUCLEOTIDE SEQUENCE</scope>
    <source>
        <strain evidence="8">KACC 12507</strain>
    </source>
</reference>
<evidence type="ECO:0000256" key="4">
    <source>
        <dbReference type="ARBA" id="ARBA00022989"/>
    </source>
</evidence>
<feature type="transmembrane region" description="Helical" evidence="6">
    <location>
        <begin position="35"/>
        <end position="58"/>
    </location>
</feature>
<keyword evidence="3 6" id="KW-0812">Transmembrane</keyword>
<evidence type="ECO:0000313" key="9">
    <source>
        <dbReference type="Proteomes" id="UP001168528"/>
    </source>
</evidence>
<dbReference type="RefSeq" id="WP_302035504.1">
    <property type="nucleotide sequence ID" value="NZ_JAUKPO010000001.1"/>
</dbReference>
<evidence type="ECO:0000256" key="6">
    <source>
        <dbReference type="SAM" id="Phobius"/>
    </source>
</evidence>
<comment type="caution">
    <text evidence="8">The sequence shown here is derived from an EMBL/GenBank/DDBJ whole genome shotgun (WGS) entry which is preliminary data.</text>
</comment>
<feature type="transmembrane region" description="Helical" evidence="6">
    <location>
        <begin position="103"/>
        <end position="128"/>
    </location>
</feature>
<evidence type="ECO:0000256" key="2">
    <source>
        <dbReference type="ARBA" id="ARBA00022475"/>
    </source>
</evidence>
<dbReference type="EMBL" id="JAUKPO010000001">
    <property type="protein sequence ID" value="MDO1444700.1"/>
    <property type="molecule type" value="Genomic_DNA"/>
</dbReference>
<comment type="subcellular location">
    <subcellularLocation>
        <location evidence="1">Cell membrane</location>
        <topology evidence="1">Multi-pass membrane protein</topology>
    </subcellularLocation>
</comment>
<dbReference type="PANTHER" id="PTHR36115">
    <property type="entry name" value="PROLINE-RICH ANTIGEN HOMOLOG-RELATED"/>
    <property type="match status" value="1"/>
</dbReference>
<evidence type="ECO:0000256" key="1">
    <source>
        <dbReference type="ARBA" id="ARBA00004651"/>
    </source>
</evidence>
<evidence type="ECO:0000259" key="7">
    <source>
        <dbReference type="Pfam" id="PF06271"/>
    </source>
</evidence>
<feature type="transmembrane region" description="Helical" evidence="6">
    <location>
        <begin position="153"/>
        <end position="175"/>
    </location>
</feature>
<sequence length="246" mass="28761">MKKYFDVHHARIDSKLQGIRLASFGRRTVAYAIDWAIVLACTQYLWLSVLVLCVFLFVNKRYRLTLSRSSAFIRYNLHRLDTELEKYNVEQSLRTRLTKHLNWYIYFIIYAPIVLSVIVLAGIIMGILSPTEYGAMSEKYVQGASLFHPFKDIYNVFTFIGGFLGGMFYFSMFTWKWQGQTPGKRMARIKVVKLNGEPITLWNSFERFSGYSSSASLLLLGFFQFYWEKNYQTSHDKLVETVVVYA</sequence>
<keyword evidence="9" id="KW-1185">Reference proteome</keyword>
<dbReference type="PANTHER" id="PTHR36115:SF6">
    <property type="entry name" value="PROLINE-RICH ANTIGEN HOMOLOG"/>
    <property type="match status" value="1"/>
</dbReference>
<keyword evidence="5 6" id="KW-0472">Membrane</keyword>
<feature type="domain" description="RDD" evidence="7">
    <location>
        <begin position="116"/>
        <end position="238"/>
    </location>
</feature>
<evidence type="ECO:0000313" key="8">
    <source>
        <dbReference type="EMBL" id="MDO1444700.1"/>
    </source>
</evidence>
<keyword evidence="4 6" id="KW-1133">Transmembrane helix</keyword>
<evidence type="ECO:0000256" key="3">
    <source>
        <dbReference type="ARBA" id="ARBA00022692"/>
    </source>
</evidence>
<dbReference type="InterPro" id="IPR051791">
    <property type="entry name" value="Pra-immunoreactive"/>
</dbReference>
<organism evidence="8 9">
    <name type="scientific">Rhodocytophaga aerolata</name>
    <dbReference type="NCBI Taxonomy" id="455078"/>
    <lineage>
        <taxon>Bacteria</taxon>
        <taxon>Pseudomonadati</taxon>
        <taxon>Bacteroidota</taxon>
        <taxon>Cytophagia</taxon>
        <taxon>Cytophagales</taxon>
        <taxon>Rhodocytophagaceae</taxon>
        <taxon>Rhodocytophaga</taxon>
    </lineage>
</organism>
<dbReference type="InterPro" id="IPR010432">
    <property type="entry name" value="RDD"/>
</dbReference>
<accession>A0ABT8R238</accession>
<dbReference type="Pfam" id="PF06271">
    <property type="entry name" value="RDD"/>
    <property type="match status" value="1"/>
</dbReference>